<keyword evidence="2 5" id="KW-0812">Transmembrane</keyword>
<dbReference type="SUPFAM" id="SSF81321">
    <property type="entry name" value="Family A G protein-coupled receptor-like"/>
    <property type="match status" value="1"/>
</dbReference>
<sequence length="542" mass="60488">MGLHITILAIFLAVAMHRNQGITEDEIVTTRAKREMTTMTGQSESTDERDSTPDYGDVTTKSTSASATTVRGVTQVLNTNSSSLVDMQDRTLTTVTDFGQNTSNSNISGGDFTTQSSSATNVSRTDGVQSSTRVMGDASNVTSTIPPTFFPLEVRFRQCYVRKNSYSVDVRALCCTYEAHGYDMDSLKLSENNLAYVVVEFWFSLFLCLFGLGGNIISFMVLSKERTNTSMFFLRALAANDGIYCLWYILFTPYIIAYDKTKWINSGSRISDIAHWIPLNQGYLGLVNFILQTISIWLVVLLTIDRFIAVSMPLQARLLCTMNKARIQVGILIVLVIGFALPKAFQFTYFLIDNVCFKTPGTRLLKINFTDFGKTYGMTVGYDIIASGLLRYIIPVFSVLIMNILLIRILGNASANRSELVKGAHDGQQGRGITVMLVTVATTYTLLLLPLVGIKILRSLFFFQLNKEIFIHEKLRLYVSYANLAGNLCLRLNSSINFLLYIVVSRKFRKGIVALFRCDRVTVKDTSFSNATQASRASIVYK</sequence>
<keyword evidence="5" id="KW-0807">Transducer</keyword>
<organism evidence="6 7">
    <name type="scientific">Owenia fusiformis</name>
    <name type="common">Polychaete worm</name>
    <dbReference type="NCBI Taxonomy" id="6347"/>
    <lineage>
        <taxon>Eukaryota</taxon>
        <taxon>Metazoa</taxon>
        <taxon>Spiralia</taxon>
        <taxon>Lophotrochozoa</taxon>
        <taxon>Annelida</taxon>
        <taxon>Polychaeta</taxon>
        <taxon>Sedentaria</taxon>
        <taxon>Canalipalpata</taxon>
        <taxon>Sabellida</taxon>
        <taxon>Oweniida</taxon>
        <taxon>Oweniidae</taxon>
        <taxon>Owenia</taxon>
    </lineage>
</organism>
<keyword evidence="7" id="KW-1185">Reference proteome</keyword>
<dbReference type="InterPro" id="IPR019427">
    <property type="entry name" value="7TM_GPCR_serpentine_rcpt_Srw"/>
</dbReference>
<dbReference type="PANTHER" id="PTHR46641">
    <property type="entry name" value="FMRFAMIDE RECEPTOR-RELATED"/>
    <property type="match status" value="1"/>
</dbReference>
<dbReference type="AlphaFoldDB" id="A0A8J1T5J8"/>
<dbReference type="CDD" id="cd14978">
    <property type="entry name" value="7tmA_FMRFamide_R-like"/>
    <property type="match status" value="1"/>
</dbReference>
<evidence type="ECO:0000313" key="6">
    <source>
        <dbReference type="EMBL" id="CAH1784791.1"/>
    </source>
</evidence>
<evidence type="ECO:0000256" key="3">
    <source>
        <dbReference type="ARBA" id="ARBA00022989"/>
    </source>
</evidence>
<comment type="similarity">
    <text evidence="5">Belongs to the G-protein coupled receptor 1 family.</text>
</comment>
<dbReference type="GO" id="GO:0016020">
    <property type="term" value="C:membrane"/>
    <property type="evidence" value="ECO:0007669"/>
    <property type="project" value="UniProtKB-SubCell"/>
</dbReference>
<keyword evidence="5" id="KW-0297">G-protein coupled receptor</keyword>
<keyword evidence="4" id="KW-0472">Membrane</keyword>
<evidence type="ECO:0000256" key="2">
    <source>
        <dbReference type="ARBA" id="ARBA00022692"/>
    </source>
</evidence>
<proteinExistence type="inferred from homology"/>
<comment type="caution">
    <text evidence="6">The sequence shown here is derived from an EMBL/GenBank/DDBJ whole genome shotgun (WGS) entry which is preliminary data.</text>
</comment>
<evidence type="ECO:0000256" key="4">
    <source>
        <dbReference type="ARBA" id="ARBA00023136"/>
    </source>
</evidence>
<evidence type="ECO:0000256" key="1">
    <source>
        <dbReference type="ARBA" id="ARBA00004370"/>
    </source>
</evidence>
<comment type="subcellular location">
    <subcellularLocation>
        <location evidence="1">Membrane</location>
    </subcellularLocation>
</comment>
<evidence type="ECO:0000313" key="7">
    <source>
        <dbReference type="Proteomes" id="UP000749559"/>
    </source>
</evidence>
<dbReference type="Pfam" id="PF10324">
    <property type="entry name" value="7TM_GPCR_Srw"/>
    <property type="match status" value="1"/>
</dbReference>
<dbReference type="PROSITE" id="PS50262">
    <property type="entry name" value="G_PROTEIN_RECEP_F1_2"/>
    <property type="match status" value="1"/>
</dbReference>
<protein>
    <submittedName>
        <fullName evidence="6">Uncharacterized protein</fullName>
    </submittedName>
</protein>
<dbReference type="PROSITE" id="PS00237">
    <property type="entry name" value="G_PROTEIN_RECEP_F1_1"/>
    <property type="match status" value="1"/>
</dbReference>
<dbReference type="Gene3D" id="1.20.1070.10">
    <property type="entry name" value="Rhodopsin 7-helix transmembrane proteins"/>
    <property type="match status" value="1"/>
</dbReference>
<name>A0A8J1T5J8_OWEFU</name>
<dbReference type="InterPro" id="IPR052954">
    <property type="entry name" value="GPCR-Ligand_Int"/>
</dbReference>
<dbReference type="InterPro" id="IPR017452">
    <property type="entry name" value="GPCR_Rhodpsn_7TM"/>
</dbReference>
<dbReference type="Proteomes" id="UP000749559">
    <property type="component" value="Unassembled WGS sequence"/>
</dbReference>
<dbReference type="PRINTS" id="PR00237">
    <property type="entry name" value="GPCRRHODOPSN"/>
</dbReference>
<gene>
    <name evidence="6" type="ORF">OFUS_LOCUS10929</name>
</gene>
<dbReference type="PANTHER" id="PTHR46641:SF2">
    <property type="entry name" value="FMRFAMIDE RECEPTOR"/>
    <property type="match status" value="1"/>
</dbReference>
<accession>A0A8J1T5J8</accession>
<dbReference type="InterPro" id="IPR000276">
    <property type="entry name" value="GPCR_Rhodpsn"/>
</dbReference>
<dbReference type="GO" id="GO:0008528">
    <property type="term" value="F:G protein-coupled peptide receptor activity"/>
    <property type="evidence" value="ECO:0007669"/>
    <property type="project" value="InterPro"/>
</dbReference>
<keyword evidence="3" id="KW-1133">Transmembrane helix</keyword>
<keyword evidence="5" id="KW-0675">Receptor</keyword>
<reference evidence="6" key="1">
    <citation type="submission" date="2022-03" db="EMBL/GenBank/DDBJ databases">
        <authorList>
            <person name="Martin C."/>
        </authorList>
    </citation>
    <scope>NUCLEOTIDE SEQUENCE</scope>
</reference>
<dbReference type="EMBL" id="CAIIXF020000005">
    <property type="protein sequence ID" value="CAH1784791.1"/>
    <property type="molecule type" value="Genomic_DNA"/>
</dbReference>
<evidence type="ECO:0000256" key="5">
    <source>
        <dbReference type="RuleBase" id="RU000688"/>
    </source>
</evidence>